<comment type="function">
    <text evidence="11">May be a cell surface adhesion protein.</text>
</comment>
<comment type="subcellular location">
    <subcellularLocation>
        <location evidence="1">Cell membrane</location>
        <topology evidence="1">Lipid-anchor</topology>
        <topology evidence="1">GPI-anchor</topology>
    </subcellularLocation>
</comment>
<evidence type="ECO:0000313" key="16">
    <source>
        <dbReference type="Proteomes" id="UP000017836"/>
    </source>
</evidence>
<evidence type="ECO:0000259" key="14">
    <source>
        <dbReference type="PROSITE" id="PS50213"/>
    </source>
</evidence>
<name>W1PDG2_AMBTC</name>
<dbReference type="PANTHER" id="PTHR32382:SF4">
    <property type="entry name" value="FASCICLIN-LIKE ARABINOGALACTAN PROTEIN 1"/>
    <property type="match status" value="1"/>
</dbReference>
<dbReference type="PANTHER" id="PTHR32382">
    <property type="entry name" value="FASCICLIN-LIKE ARABINOGALACTAN PROTEIN"/>
    <property type="match status" value="1"/>
</dbReference>
<comment type="similarity">
    <text evidence="2">Belongs to the fasciclin-like AGP family.</text>
</comment>
<dbReference type="FunFam" id="2.30.180.10:FF:000008">
    <property type="entry name" value="Fasciclin-like arabinogalactan protein 10"/>
    <property type="match status" value="1"/>
</dbReference>
<evidence type="ECO:0000256" key="7">
    <source>
        <dbReference type="ARBA" id="ARBA00022974"/>
    </source>
</evidence>
<protein>
    <recommendedName>
        <fullName evidence="14">FAS1 domain-containing protein</fullName>
    </recommendedName>
</protein>
<keyword evidence="8" id="KW-0472">Membrane</keyword>
<dbReference type="GO" id="GO:0098552">
    <property type="term" value="C:side of membrane"/>
    <property type="evidence" value="ECO:0007669"/>
    <property type="project" value="UniProtKB-KW"/>
</dbReference>
<dbReference type="HOGENOM" id="CLU_036139_0_1_1"/>
<keyword evidence="10" id="KW-0449">Lipoprotein</keyword>
<keyword evidence="4" id="KW-0336">GPI-anchor</keyword>
<feature type="chain" id="PRO_5004807278" description="FAS1 domain-containing protein" evidence="13">
    <location>
        <begin position="21"/>
        <end position="392"/>
    </location>
</feature>
<dbReference type="Pfam" id="PF02469">
    <property type="entry name" value="Fasciclin"/>
    <property type="match status" value="2"/>
</dbReference>
<dbReference type="STRING" id="13333.W1PDG2"/>
<evidence type="ECO:0000256" key="9">
    <source>
        <dbReference type="ARBA" id="ARBA00023180"/>
    </source>
</evidence>
<dbReference type="Gramene" id="ERN05729">
    <property type="protein sequence ID" value="ERN05729"/>
    <property type="gene ID" value="AMTR_s00006p00245830"/>
</dbReference>
<dbReference type="PROSITE" id="PS50213">
    <property type="entry name" value="FAS1"/>
    <property type="match status" value="2"/>
</dbReference>
<gene>
    <name evidence="15" type="ORF">AMTR_s00006p00245830</name>
</gene>
<dbReference type="eggNOG" id="ENOG502QR33">
    <property type="taxonomic scope" value="Eukaryota"/>
</dbReference>
<keyword evidence="16" id="KW-1185">Reference proteome</keyword>
<evidence type="ECO:0000256" key="13">
    <source>
        <dbReference type="SAM" id="SignalP"/>
    </source>
</evidence>
<evidence type="ECO:0000256" key="10">
    <source>
        <dbReference type="ARBA" id="ARBA00023288"/>
    </source>
</evidence>
<dbReference type="OrthoDB" id="682048at2759"/>
<dbReference type="InterPro" id="IPR033254">
    <property type="entry name" value="Plant_FLA"/>
</dbReference>
<dbReference type="InterPro" id="IPR036378">
    <property type="entry name" value="FAS1_dom_sf"/>
</dbReference>
<feature type="domain" description="FAS1" evidence="14">
    <location>
        <begin position="20"/>
        <end position="168"/>
    </location>
</feature>
<feature type="region of interest" description="Disordered" evidence="12">
    <location>
        <begin position="328"/>
        <end position="369"/>
    </location>
</feature>
<evidence type="ECO:0000256" key="11">
    <source>
        <dbReference type="ARBA" id="ARBA00024686"/>
    </source>
</evidence>
<evidence type="ECO:0000256" key="1">
    <source>
        <dbReference type="ARBA" id="ARBA00004609"/>
    </source>
</evidence>
<dbReference type="SMART" id="SM00554">
    <property type="entry name" value="FAS1"/>
    <property type="match status" value="1"/>
</dbReference>
<keyword evidence="3" id="KW-1003">Cell membrane</keyword>
<reference evidence="16" key="1">
    <citation type="journal article" date="2013" name="Science">
        <title>The Amborella genome and the evolution of flowering plants.</title>
        <authorList>
            <consortium name="Amborella Genome Project"/>
        </authorList>
    </citation>
    <scope>NUCLEOTIDE SEQUENCE [LARGE SCALE GENOMIC DNA]</scope>
</reference>
<organism evidence="15 16">
    <name type="scientific">Amborella trichopoda</name>
    <dbReference type="NCBI Taxonomy" id="13333"/>
    <lineage>
        <taxon>Eukaryota</taxon>
        <taxon>Viridiplantae</taxon>
        <taxon>Streptophyta</taxon>
        <taxon>Embryophyta</taxon>
        <taxon>Tracheophyta</taxon>
        <taxon>Spermatophyta</taxon>
        <taxon>Magnoliopsida</taxon>
        <taxon>Amborellales</taxon>
        <taxon>Amborellaceae</taxon>
        <taxon>Amborella</taxon>
    </lineage>
</organism>
<dbReference type="InterPro" id="IPR000782">
    <property type="entry name" value="FAS1_domain"/>
</dbReference>
<dbReference type="EMBL" id="KI393980">
    <property type="protein sequence ID" value="ERN05729.1"/>
    <property type="molecule type" value="Genomic_DNA"/>
</dbReference>
<evidence type="ECO:0000256" key="8">
    <source>
        <dbReference type="ARBA" id="ARBA00023136"/>
    </source>
</evidence>
<evidence type="ECO:0000256" key="2">
    <source>
        <dbReference type="ARBA" id="ARBA00007843"/>
    </source>
</evidence>
<proteinExistence type="inferred from homology"/>
<evidence type="ECO:0000256" key="4">
    <source>
        <dbReference type="ARBA" id="ARBA00022622"/>
    </source>
</evidence>
<sequence length="392" mass="41322">MRQFPAALLFFLCLISATSGHNITKILAQFHEFSKFNDYLSRTHLASEINRRTTITVLAVDNAAMDDILAKNYGIYEIKNILSLHILLDYFGAKKLHQITNGTALAATLYQTTGSAPGTSGFVNITDEKGGKVSIGADDNGGVLDASYVKSVKELPYNISVLQVSKILNSPSAEAPAPAPTEQNLTAVMTKKGCKLFADQLTATGAEKTFVDAVSGGLTAFCPTDDIWTKFVPKYKNLSADHKVSLLLFHGVPIYQSMQGLKSNNGPMNTLATDGAASYSVTVQNDGEQVTLKTKAVTAKITGTIIDEDPLAVFSIDKVLQPKELFAGAPAPAPAPEEADSPSPSSAKVAAGPASDSPDDAPADDSANDNGSVTIRGGLLGFVITVLLVVVV</sequence>
<feature type="compositionally biased region" description="Low complexity" evidence="12">
    <location>
        <begin position="341"/>
        <end position="356"/>
    </location>
</feature>
<feature type="domain" description="FAS1" evidence="14">
    <location>
        <begin position="181"/>
        <end position="320"/>
    </location>
</feature>
<feature type="compositionally biased region" description="Acidic residues" evidence="12">
    <location>
        <begin position="357"/>
        <end position="367"/>
    </location>
</feature>
<dbReference type="GO" id="GO:0005886">
    <property type="term" value="C:plasma membrane"/>
    <property type="evidence" value="ECO:0000318"/>
    <property type="project" value="GO_Central"/>
</dbReference>
<dbReference type="FunFam" id="2.30.180.10:FF:000010">
    <property type="entry name" value="Fasciclin-like arabinogalactan protein 2"/>
    <property type="match status" value="1"/>
</dbReference>
<dbReference type="Proteomes" id="UP000017836">
    <property type="component" value="Unassembled WGS sequence"/>
</dbReference>
<dbReference type="Gene3D" id="2.30.180.10">
    <property type="entry name" value="FAS1 domain"/>
    <property type="match status" value="2"/>
</dbReference>
<evidence type="ECO:0000256" key="5">
    <source>
        <dbReference type="ARBA" id="ARBA00022729"/>
    </source>
</evidence>
<keyword evidence="7" id="KW-0654">Proteoglycan</keyword>
<feature type="signal peptide" evidence="13">
    <location>
        <begin position="1"/>
        <end position="20"/>
    </location>
</feature>
<keyword evidence="9" id="KW-0325">Glycoprotein</keyword>
<evidence type="ECO:0000313" key="15">
    <source>
        <dbReference type="EMBL" id="ERN05729.1"/>
    </source>
</evidence>
<dbReference type="KEGG" id="atr:18433913"/>
<evidence type="ECO:0000256" key="12">
    <source>
        <dbReference type="SAM" id="MobiDB-lite"/>
    </source>
</evidence>
<accession>W1PDG2</accession>
<dbReference type="OMA" id="EEMPYNI"/>
<evidence type="ECO:0000256" key="3">
    <source>
        <dbReference type="ARBA" id="ARBA00022475"/>
    </source>
</evidence>
<keyword evidence="6" id="KW-0677">Repeat</keyword>
<evidence type="ECO:0000256" key="6">
    <source>
        <dbReference type="ARBA" id="ARBA00022737"/>
    </source>
</evidence>
<keyword evidence="5 13" id="KW-0732">Signal</keyword>
<dbReference type="SUPFAM" id="SSF82153">
    <property type="entry name" value="FAS1 domain"/>
    <property type="match status" value="2"/>
</dbReference>
<dbReference type="AlphaFoldDB" id="W1PDG2"/>